<dbReference type="Proteomes" id="UP000094056">
    <property type="component" value="Unassembled WGS sequence"/>
</dbReference>
<gene>
    <name evidence="2" type="ORF">SCARUB_03037</name>
</gene>
<accession>A0A1E3X859</accession>
<protein>
    <recommendedName>
        <fullName evidence="1">Transposase IS200-like domain-containing protein</fullName>
    </recommendedName>
</protein>
<dbReference type="SMART" id="SM01321">
    <property type="entry name" value="Y1_Tnp"/>
    <property type="match status" value="1"/>
</dbReference>
<name>A0A1E3X859_9BACT</name>
<dbReference type="GO" id="GO:0004803">
    <property type="term" value="F:transposase activity"/>
    <property type="evidence" value="ECO:0007669"/>
    <property type="project" value="InterPro"/>
</dbReference>
<dbReference type="Gene3D" id="3.30.70.1290">
    <property type="entry name" value="Transposase IS200-like"/>
    <property type="match status" value="1"/>
</dbReference>
<evidence type="ECO:0000259" key="1">
    <source>
        <dbReference type="SMART" id="SM01321"/>
    </source>
</evidence>
<dbReference type="InterPro" id="IPR036515">
    <property type="entry name" value="Transposase_17_sf"/>
</dbReference>
<dbReference type="AlphaFoldDB" id="A0A1E3X859"/>
<dbReference type="Pfam" id="PF01797">
    <property type="entry name" value="Y1_Tnp"/>
    <property type="match status" value="1"/>
</dbReference>
<reference evidence="2 3" key="1">
    <citation type="submission" date="2016-07" db="EMBL/GenBank/DDBJ databases">
        <title>Draft genome of Scalindua rubra, obtained from a brine-seawater interface in the Red Sea, sheds light on salt adaptation in anammox bacteria.</title>
        <authorList>
            <person name="Speth D.R."/>
            <person name="Lagkouvardos I."/>
            <person name="Wang Y."/>
            <person name="Qian P.-Y."/>
            <person name="Dutilh B.E."/>
            <person name="Jetten M.S."/>
        </authorList>
    </citation>
    <scope>NUCLEOTIDE SEQUENCE [LARGE SCALE GENOMIC DNA]</scope>
    <source>
        <strain evidence="2">BSI-1</strain>
    </source>
</reference>
<dbReference type="SUPFAM" id="SSF143422">
    <property type="entry name" value="Transposase IS200-like"/>
    <property type="match status" value="1"/>
</dbReference>
<dbReference type="InterPro" id="IPR002686">
    <property type="entry name" value="Transposase_17"/>
</dbReference>
<feature type="domain" description="Transposase IS200-like" evidence="1">
    <location>
        <begin position="2"/>
        <end position="88"/>
    </location>
</feature>
<evidence type="ECO:0000313" key="2">
    <source>
        <dbReference type="EMBL" id="ODS31825.1"/>
    </source>
</evidence>
<evidence type="ECO:0000313" key="3">
    <source>
        <dbReference type="Proteomes" id="UP000094056"/>
    </source>
</evidence>
<dbReference type="GO" id="GO:0003677">
    <property type="term" value="F:DNA binding"/>
    <property type="evidence" value="ECO:0007669"/>
    <property type="project" value="InterPro"/>
</dbReference>
<dbReference type="PATRIC" id="fig|1872076.5.peg.3605"/>
<organism evidence="2 3">
    <name type="scientific">Candidatus Scalindua rubra</name>
    <dbReference type="NCBI Taxonomy" id="1872076"/>
    <lineage>
        <taxon>Bacteria</taxon>
        <taxon>Pseudomonadati</taxon>
        <taxon>Planctomycetota</taxon>
        <taxon>Candidatus Brocadiia</taxon>
        <taxon>Candidatus Brocadiales</taxon>
        <taxon>Candidatus Scalinduaceae</taxon>
        <taxon>Candidatus Scalindua</taxon>
    </lineage>
</organism>
<comment type="caution">
    <text evidence="2">The sequence shown here is derived from an EMBL/GenBank/DDBJ whole genome shotgun (WGS) entry which is preliminary data.</text>
</comment>
<dbReference type="PANTHER" id="PTHR34322">
    <property type="entry name" value="TRANSPOSASE, Y1_TNP DOMAIN-CONTAINING"/>
    <property type="match status" value="1"/>
</dbReference>
<proteinExistence type="predicted"/>
<dbReference type="EMBL" id="MAYW01000092">
    <property type="protein sequence ID" value="ODS31825.1"/>
    <property type="molecule type" value="Genomic_DNA"/>
</dbReference>
<sequence>MVILSAYAKRNELRIYHWVLMPNHYHLLLELDEPRKLSSIMAGIGRSYVHYHHKTYQSAGHLWQDRFKSQPVDKEMYLLACGRYIERNPVKAKIVRYAEDYAYSSAAYYVSGKDDALTQGNLLFDSFESQSSQRREEYKEFLRDFDQEEEELFVDLEYPQGSKEFVNRLIKKKGLFLPRRRGRPSK</sequence>
<dbReference type="GO" id="GO:0006313">
    <property type="term" value="P:DNA transposition"/>
    <property type="evidence" value="ECO:0007669"/>
    <property type="project" value="InterPro"/>
</dbReference>
<dbReference type="PANTHER" id="PTHR34322:SF2">
    <property type="entry name" value="TRANSPOSASE IS200-LIKE DOMAIN-CONTAINING PROTEIN"/>
    <property type="match status" value="1"/>
</dbReference>